<dbReference type="EMBL" id="LAXJ01000030">
    <property type="protein sequence ID" value="KRS10518.1"/>
    <property type="molecule type" value="Genomic_DNA"/>
</dbReference>
<feature type="chain" id="PRO_5006663778" evidence="2">
    <location>
        <begin position="29"/>
        <end position="112"/>
    </location>
</feature>
<evidence type="ECO:0000256" key="2">
    <source>
        <dbReference type="SAM" id="SignalP"/>
    </source>
</evidence>
<keyword evidence="2" id="KW-0732">Signal</keyword>
<feature type="region of interest" description="Disordered" evidence="1">
    <location>
        <begin position="91"/>
        <end position="112"/>
    </location>
</feature>
<organism evidence="3 4">
    <name type="scientific">Roseovarius atlanticus</name>
    <dbReference type="NCBI Taxonomy" id="1641875"/>
    <lineage>
        <taxon>Bacteria</taxon>
        <taxon>Pseudomonadati</taxon>
        <taxon>Pseudomonadota</taxon>
        <taxon>Alphaproteobacteria</taxon>
        <taxon>Rhodobacterales</taxon>
        <taxon>Roseobacteraceae</taxon>
        <taxon>Roseovarius</taxon>
    </lineage>
</organism>
<dbReference type="Proteomes" id="UP000051295">
    <property type="component" value="Unassembled WGS sequence"/>
</dbReference>
<feature type="region of interest" description="Disordered" evidence="1">
    <location>
        <begin position="34"/>
        <end position="72"/>
    </location>
</feature>
<feature type="compositionally biased region" description="Gly residues" evidence="1">
    <location>
        <begin position="53"/>
        <end position="65"/>
    </location>
</feature>
<feature type="signal peptide" evidence="2">
    <location>
        <begin position="1"/>
        <end position="28"/>
    </location>
</feature>
<sequence length="112" mass="11858">MKRREFLSNIALGVSAIAVVASTTVAVADTVAPRKPTEQAGMQQFKSHTSGHTGVGSLQGNGRPGTHGLDHDTDAQLDVWVARCNDAGGGMVTAPDDNYECHDRNGDPIEDW</sequence>
<gene>
    <name evidence="3" type="ORF">XM53_20880</name>
</gene>
<dbReference type="AlphaFoldDB" id="A0A0T5NPC6"/>
<accession>A0A0T5NPC6</accession>
<keyword evidence="4" id="KW-1185">Reference proteome</keyword>
<name>A0A0T5NPC6_9RHOB</name>
<feature type="compositionally biased region" description="Polar residues" evidence="1">
    <location>
        <begin position="40"/>
        <end position="52"/>
    </location>
</feature>
<comment type="caution">
    <text evidence="3">The sequence shown here is derived from an EMBL/GenBank/DDBJ whole genome shotgun (WGS) entry which is preliminary data.</text>
</comment>
<feature type="compositionally biased region" description="Basic and acidic residues" evidence="1">
    <location>
        <begin position="99"/>
        <end position="112"/>
    </location>
</feature>
<protein>
    <submittedName>
        <fullName evidence="3">Uncharacterized protein</fullName>
    </submittedName>
</protein>
<evidence type="ECO:0000313" key="4">
    <source>
        <dbReference type="Proteomes" id="UP000051295"/>
    </source>
</evidence>
<evidence type="ECO:0000313" key="3">
    <source>
        <dbReference type="EMBL" id="KRS10518.1"/>
    </source>
</evidence>
<proteinExistence type="predicted"/>
<evidence type="ECO:0000256" key="1">
    <source>
        <dbReference type="SAM" id="MobiDB-lite"/>
    </source>
</evidence>
<reference evidence="3 4" key="1">
    <citation type="submission" date="2015-04" db="EMBL/GenBank/DDBJ databases">
        <title>The draft genome sequence of Roseovarius sp.R12b.</title>
        <authorList>
            <person name="Li G."/>
            <person name="Lai Q."/>
            <person name="Shao Z."/>
            <person name="Yan P."/>
        </authorList>
    </citation>
    <scope>NUCLEOTIDE SEQUENCE [LARGE SCALE GENOMIC DNA]</scope>
    <source>
        <strain evidence="3 4">R12B</strain>
    </source>
</reference>
<dbReference type="RefSeq" id="WP_057796739.1">
    <property type="nucleotide sequence ID" value="NZ_LAXJ01000030.1"/>
</dbReference>
<dbReference type="PATRIC" id="fig|1641875.4.peg.3247"/>